<accession>A0ABV3WP89</accession>
<protein>
    <submittedName>
        <fullName evidence="2">tRNA (Adenosine(37)-N6)-threonylcarbamoyltransferase complex dimerization subunit type 1 TsaB</fullName>
        <ecNumber evidence="2">2.3.1.234</ecNumber>
    </submittedName>
</protein>
<sequence>MRLLAIDTSANLCAACVYEAGGERGRAVLDLGKGHAEHLMSVIDTALKEAGTAYGDLDAIAVSVGPGSFTGVRVGVAAARGLALALKVPAVGITTLEAIAEECRDADPDRPIIARIDAGRGQAYVAAFAADGTPTLDPAAVGVDEAEALIRETGADTLLAEGKTADIGTYARIAIKRLEQDPHTASLPPRPLYLRDADAKPQGAFALPRKDAP</sequence>
<dbReference type="Proteomes" id="UP001559025">
    <property type="component" value="Unassembled WGS sequence"/>
</dbReference>
<feature type="domain" description="Gcp-like" evidence="1">
    <location>
        <begin position="33"/>
        <end position="149"/>
    </location>
</feature>
<dbReference type="PANTHER" id="PTHR11735">
    <property type="entry name" value="TRNA N6-ADENOSINE THREONYLCARBAMOYLTRANSFERASE"/>
    <property type="match status" value="1"/>
</dbReference>
<reference evidence="2 3" key="1">
    <citation type="submission" date="2024-01" db="EMBL/GenBank/DDBJ databases">
        <title>New evidence supports the origin of RcGTA from prophage.</title>
        <authorList>
            <person name="Xu Y."/>
            <person name="Liu B."/>
            <person name="Chen F."/>
        </authorList>
    </citation>
    <scope>NUCLEOTIDE SEQUENCE [LARGE SCALE GENOMIC DNA]</scope>
    <source>
        <strain evidence="2 3">CBW1107-2</strain>
    </source>
</reference>
<dbReference type="EC" id="2.3.1.234" evidence="2"/>
<dbReference type="InterPro" id="IPR043129">
    <property type="entry name" value="ATPase_NBD"/>
</dbReference>
<organism evidence="2 3">
    <name type="scientific">Neoaquamicrobium sediminum</name>
    <dbReference type="NCBI Taxonomy" id="1849104"/>
    <lineage>
        <taxon>Bacteria</taxon>
        <taxon>Pseudomonadati</taxon>
        <taxon>Pseudomonadota</taxon>
        <taxon>Alphaproteobacteria</taxon>
        <taxon>Hyphomicrobiales</taxon>
        <taxon>Phyllobacteriaceae</taxon>
        <taxon>Neoaquamicrobium</taxon>
    </lineage>
</organism>
<dbReference type="SUPFAM" id="SSF53067">
    <property type="entry name" value="Actin-like ATPase domain"/>
    <property type="match status" value="1"/>
</dbReference>
<dbReference type="GO" id="GO:0061711">
    <property type="term" value="F:tRNA N(6)-L-threonylcarbamoyladenine synthase activity"/>
    <property type="evidence" value="ECO:0007669"/>
    <property type="project" value="UniProtKB-EC"/>
</dbReference>
<dbReference type="Pfam" id="PF00814">
    <property type="entry name" value="TsaD"/>
    <property type="match status" value="1"/>
</dbReference>
<dbReference type="PANTHER" id="PTHR11735:SF11">
    <property type="entry name" value="TRNA THREONYLCARBAMOYLADENOSINE BIOSYNTHESIS PROTEIN TSAB"/>
    <property type="match status" value="1"/>
</dbReference>
<evidence type="ECO:0000259" key="1">
    <source>
        <dbReference type="Pfam" id="PF00814"/>
    </source>
</evidence>
<name>A0ABV3WP89_9HYPH</name>
<proteinExistence type="predicted"/>
<dbReference type="InterPro" id="IPR022496">
    <property type="entry name" value="T6A_TsaB"/>
</dbReference>
<keyword evidence="2" id="KW-0012">Acyltransferase</keyword>
<comment type="caution">
    <text evidence="2">The sequence shown here is derived from an EMBL/GenBank/DDBJ whole genome shotgun (WGS) entry which is preliminary data.</text>
</comment>
<dbReference type="EMBL" id="JAZHFV010000001">
    <property type="protein sequence ID" value="MEX4006447.1"/>
    <property type="molecule type" value="Genomic_DNA"/>
</dbReference>
<evidence type="ECO:0000313" key="2">
    <source>
        <dbReference type="EMBL" id="MEX4006447.1"/>
    </source>
</evidence>
<dbReference type="Gene3D" id="3.30.420.40">
    <property type="match status" value="1"/>
</dbReference>
<dbReference type="RefSeq" id="WP_173187962.1">
    <property type="nucleotide sequence ID" value="NZ_JABETK010000001.1"/>
</dbReference>
<dbReference type="NCBIfam" id="TIGR03725">
    <property type="entry name" value="T6A_YeaZ"/>
    <property type="match status" value="1"/>
</dbReference>
<gene>
    <name evidence="2" type="primary">tsaB</name>
    <name evidence="2" type="ORF">V1479_03970</name>
</gene>
<keyword evidence="3" id="KW-1185">Reference proteome</keyword>
<evidence type="ECO:0000313" key="3">
    <source>
        <dbReference type="Proteomes" id="UP001559025"/>
    </source>
</evidence>
<keyword evidence="2" id="KW-0808">Transferase</keyword>
<dbReference type="InterPro" id="IPR000905">
    <property type="entry name" value="Gcp-like_dom"/>
</dbReference>